<proteinExistence type="predicted"/>
<dbReference type="InterPro" id="IPR043502">
    <property type="entry name" value="DNA/RNA_pol_sf"/>
</dbReference>
<dbReference type="PROSITE" id="PS50994">
    <property type="entry name" value="INTEGRASE"/>
    <property type="match status" value="1"/>
</dbReference>
<dbReference type="PANTHER" id="PTHR37984">
    <property type="entry name" value="PROTEIN CBG26694"/>
    <property type="match status" value="1"/>
</dbReference>
<keyword evidence="3" id="KW-1185">Reference proteome</keyword>
<dbReference type="EMBL" id="BMAT01003330">
    <property type="protein sequence ID" value="GFS23664.1"/>
    <property type="molecule type" value="Genomic_DNA"/>
</dbReference>
<dbReference type="Pfam" id="PF17921">
    <property type="entry name" value="Integrase_H2C2"/>
    <property type="match status" value="1"/>
</dbReference>
<dbReference type="InterPro" id="IPR036397">
    <property type="entry name" value="RNaseH_sf"/>
</dbReference>
<dbReference type="FunFam" id="1.10.340.70:FF:000001">
    <property type="entry name" value="Retrovirus-related Pol polyprotein from transposon gypsy-like Protein"/>
    <property type="match status" value="1"/>
</dbReference>
<gene>
    <name evidence="2" type="ORF">ElyMa_001645300</name>
</gene>
<comment type="caution">
    <text evidence="2">The sequence shown here is derived from an EMBL/GenBank/DDBJ whole genome shotgun (WGS) entry which is preliminary data.</text>
</comment>
<dbReference type="InterPro" id="IPR050951">
    <property type="entry name" value="Retrovirus_Pol_polyprotein"/>
</dbReference>
<dbReference type="SUPFAM" id="SSF53098">
    <property type="entry name" value="Ribonuclease H-like"/>
    <property type="match status" value="1"/>
</dbReference>
<dbReference type="InterPro" id="IPR041588">
    <property type="entry name" value="Integrase_H2C2"/>
</dbReference>
<dbReference type="PANTHER" id="PTHR37984:SF15">
    <property type="entry name" value="INTEGRASE CATALYTIC DOMAIN-CONTAINING PROTEIN"/>
    <property type="match status" value="1"/>
</dbReference>
<evidence type="ECO:0000313" key="3">
    <source>
        <dbReference type="Proteomes" id="UP000762676"/>
    </source>
</evidence>
<sequence length="537" mass="61536">MLAEFCREDGKLFPSRRRGGIVYRRYEDPGYSVSIKQVVLPKSLRKYVMSVAHDSLTQAHLGIRRTKGKVLINFYWPKVDSDVTRYCRSCDVCQQKVKKGIVPKVPLEKVPLFETPFKRVAMDMEVPINLPSEAGHRLILILIDCATKYAEAVPLCKIDTETVAEAFVDIYRRLGVPEEVLNDQGTQFMSDCMKKVFRPIGIKQKGTTPYHPMSKGQVERFNATLKTCVRRLCGEQPRQWHRYINPLLFAFRDVPQESTHFAPYELLYGRPVRGTMHILRELWTNDVEETEVKSSYEYVLNLRERLNDTLTIAREELEKAKERQKYYHDRTAKRRKFSLREKGLGLLPTDSNKLLTQWKGTFEVVATVGVNGYRINMGGKVKTFHANLLKRCIARDHEPIVNGDIEGELFNDSDCETLPELGGWGSNETVNDLEYGDILTSDQQRQLEEIASSYSSIFSGRPGTVSTKEHRIDLTSSTPVRKRPYPVPYAMRQTLRDELRKMENMEIIRNSSSPCSSPVVVAGRKTVPILCALTTSR</sequence>
<dbReference type="Gene3D" id="3.10.10.10">
    <property type="entry name" value="HIV Type 1 Reverse Transcriptase, subunit A, domain 1"/>
    <property type="match status" value="1"/>
</dbReference>
<organism evidence="2 3">
    <name type="scientific">Elysia marginata</name>
    <dbReference type="NCBI Taxonomy" id="1093978"/>
    <lineage>
        <taxon>Eukaryota</taxon>
        <taxon>Metazoa</taxon>
        <taxon>Spiralia</taxon>
        <taxon>Lophotrochozoa</taxon>
        <taxon>Mollusca</taxon>
        <taxon>Gastropoda</taxon>
        <taxon>Heterobranchia</taxon>
        <taxon>Euthyneura</taxon>
        <taxon>Panpulmonata</taxon>
        <taxon>Sacoglossa</taxon>
        <taxon>Placobranchoidea</taxon>
        <taxon>Plakobranchidae</taxon>
        <taxon>Elysia</taxon>
    </lineage>
</organism>
<dbReference type="Gene3D" id="1.10.340.70">
    <property type="match status" value="1"/>
</dbReference>
<evidence type="ECO:0000313" key="2">
    <source>
        <dbReference type="EMBL" id="GFS23664.1"/>
    </source>
</evidence>
<dbReference type="Gene3D" id="3.30.420.10">
    <property type="entry name" value="Ribonuclease H-like superfamily/Ribonuclease H"/>
    <property type="match status" value="1"/>
</dbReference>
<accession>A0AAV4JNH2</accession>
<dbReference type="SUPFAM" id="SSF56672">
    <property type="entry name" value="DNA/RNA polymerases"/>
    <property type="match status" value="1"/>
</dbReference>
<dbReference type="InterPro" id="IPR001584">
    <property type="entry name" value="Integrase_cat-core"/>
</dbReference>
<name>A0AAV4JNH2_9GAST</name>
<dbReference type="FunFam" id="3.30.420.10:FF:000032">
    <property type="entry name" value="Retrovirus-related Pol polyprotein from transposon 297-like Protein"/>
    <property type="match status" value="1"/>
</dbReference>
<dbReference type="GO" id="GO:0015074">
    <property type="term" value="P:DNA integration"/>
    <property type="evidence" value="ECO:0007669"/>
    <property type="project" value="InterPro"/>
</dbReference>
<dbReference type="InterPro" id="IPR012337">
    <property type="entry name" value="RNaseH-like_sf"/>
</dbReference>
<dbReference type="Proteomes" id="UP000762676">
    <property type="component" value="Unassembled WGS sequence"/>
</dbReference>
<feature type="domain" description="Integrase catalytic" evidence="1">
    <location>
        <begin position="112"/>
        <end position="271"/>
    </location>
</feature>
<reference evidence="2 3" key="1">
    <citation type="journal article" date="2021" name="Elife">
        <title>Chloroplast acquisition without the gene transfer in kleptoplastic sea slugs, Plakobranchus ocellatus.</title>
        <authorList>
            <person name="Maeda T."/>
            <person name="Takahashi S."/>
            <person name="Yoshida T."/>
            <person name="Shimamura S."/>
            <person name="Takaki Y."/>
            <person name="Nagai Y."/>
            <person name="Toyoda A."/>
            <person name="Suzuki Y."/>
            <person name="Arimoto A."/>
            <person name="Ishii H."/>
            <person name="Satoh N."/>
            <person name="Nishiyama T."/>
            <person name="Hasebe M."/>
            <person name="Maruyama T."/>
            <person name="Minagawa J."/>
            <person name="Obokata J."/>
            <person name="Shigenobu S."/>
        </authorList>
    </citation>
    <scope>NUCLEOTIDE SEQUENCE [LARGE SCALE GENOMIC DNA]</scope>
</reference>
<dbReference type="AlphaFoldDB" id="A0AAV4JNH2"/>
<dbReference type="GO" id="GO:0003676">
    <property type="term" value="F:nucleic acid binding"/>
    <property type="evidence" value="ECO:0007669"/>
    <property type="project" value="InterPro"/>
</dbReference>
<evidence type="ECO:0000259" key="1">
    <source>
        <dbReference type="PROSITE" id="PS50994"/>
    </source>
</evidence>
<protein>
    <submittedName>
        <fullName evidence="2">Gypsy retrotransposon integrase-like protein 1</fullName>
    </submittedName>
</protein>